<feature type="compositionally biased region" description="Polar residues" evidence="1">
    <location>
        <begin position="1"/>
        <end position="11"/>
    </location>
</feature>
<evidence type="ECO:0000313" key="2">
    <source>
        <dbReference type="EnsemblMetazoa" id="PPAI010701-PA"/>
    </source>
</evidence>
<proteinExistence type="predicted"/>
<keyword evidence="3" id="KW-1185">Reference proteome</keyword>
<feature type="compositionally biased region" description="Acidic residues" evidence="1">
    <location>
        <begin position="61"/>
        <end position="70"/>
    </location>
</feature>
<dbReference type="AlphaFoldDB" id="A0A1B0DQB1"/>
<organism evidence="2 3">
    <name type="scientific">Phlebotomus papatasi</name>
    <name type="common">Sandfly</name>
    <dbReference type="NCBI Taxonomy" id="29031"/>
    <lineage>
        <taxon>Eukaryota</taxon>
        <taxon>Metazoa</taxon>
        <taxon>Ecdysozoa</taxon>
        <taxon>Arthropoda</taxon>
        <taxon>Hexapoda</taxon>
        <taxon>Insecta</taxon>
        <taxon>Pterygota</taxon>
        <taxon>Neoptera</taxon>
        <taxon>Endopterygota</taxon>
        <taxon>Diptera</taxon>
        <taxon>Nematocera</taxon>
        <taxon>Psychodoidea</taxon>
        <taxon>Psychodidae</taxon>
        <taxon>Phlebotomus</taxon>
        <taxon>Phlebotomus</taxon>
    </lineage>
</organism>
<dbReference type="VEuPathDB" id="VectorBase:PPAPM1_000998"/>
<feature type="compositionally biased region" description="Basic and acidic residues" evidence="1">
    <location>
        <begin position="71"/>
        <end position="81"/>
    </location>
</feature>
<dbReference type="VEuPathDB" id="VectorBase:PPAI010701"/>
<feature type="compositionally biased region" description="Polar residues" evidence="1">
    <location>
        <begin position="33"/>
        <end position="43"/>
    </location>
</feature>
<evidence type="ECO:0000313" key="3">
    <source>
        <dbReference type="Proteomes" id="UP000092462"/>
    </source>
</evidence>
<feature type="region of interest" description="Disordered" evidence="1">
    <location>
        <begin position="1"/>
        <end position="185"/>
    </location>
</feature>
<accession>A0A1B0DQB1</accession>
<name>A0A1B0DQB1_PHLPP</name>
<evidence type="ECO:0000256" key="1">
    <source>
        <dbReference type="SAM" id="MobiDB-lite"/>
    </source>
</evidence>
<reference evidence="2" key="1">
    <citation type="submission" date="2022-08" db="UniProtKB">
        <authorList>
            <consortium name="EnsemblMetazoa"/>
        </authorList>
    </citation>
    <scope>IDENTIFICATION</scope>
    <source>
        <strain evidence="2">Israel</strain>
    </source>
</reference>
<protein>
    <submittedName>
        <fullName evidence="2">Uncharacterized protein</fullName>
    </submittedName>
</protein>
<sequence length="185" mass="19937">MMSTLEASQDIRTLPGDMQDINHKDFKDDDSIETTPQDPSGDSNLEAAPEDPSEVDKSAEEDPGEVENVESEVKLSDDKTPADSPENCESVLDGLQPLSNGSGVESECLDTPKDSVGSVSDVNDGDSQEVTEMPLVAEDSTQDDVDEDKNVDLDIEDEKEGHENSEMPNNLPDDTADMSAEMSVD</sequence>
<dbReference type="Proteomes" id="UP000092462">
    <property type="component" value="Unassembled WGS sequence"/>
</dbReference>
<dbReference type="EMBL" id="AJVK01019007">
    <property type="status" value="NOT_ANNOTATED_CDS"/>
    <property type="molecule type" value="Genomic_DNA"/>
</dbReference>
<feature type="compositionally biased region" description="Basic and acidic residues" evidence="1">
    <location>
        <begin position="20"/>
        <end position="29"/>
    </location>
</feature>
<dbReference type="EnsemblMetazoa" id="PPAI010701-RA">
    <property type="protein sequence ID" value="PPAI010701-PA"/>
    <property type="gene ID" value="PPAI010701"/>
</dbReference>
<feature type="compositionally biased region" description="Acidic residues" evidence="1">
    <location>
        <begin position="140"/>
        <end position="158"/>
    </location>
</feature>